<dbReference type="AlphaFoldDB" id="H5UPC7"/>
<dbReference type="RefSeq" id="WP_009481483.1">
    <property type="nucleotide sequence ID" value="NZ_BAFE01000020.1"/>
</dbReference>
<accession>H5UPC7</accession>
<sequence length="86" mass="10065">MKVLNRLDRLDEMLTSELLARRWRRQGTRRFVGPTHVVEMLPPGVENRVTVFFCRCVQPGDPSRLADCNRITLADARQLERFIARL</sequence>
<keyword evidence="2" id="KW-1185">Reference proteome</keyword>
<comment type="caution">
    <text evidence="1">The sequence shown here is derived from an EMBL/GenBank/DDBJ whole genome shotgun (WGS) entry which is preliminary data.</text>
</comment>
<evidence type="ECO:0000313" key="2">
    <source>
        <dbReference type="Proteomes" id="UP000004367"/>
    </source>
</evidence>
<organism evidence="1 2">
    <name type="scientific">Mobilicoccus pelagius NBRC 104925</name>
    <dbReference type="NCBI Taxonomy" id="1089455"/>
    <lineage>
        <taxon>Bacteria</taxon>
        <taxon>Bacillati</taxon>
        <taxon>Actinomycetota</taxon>
        <taxon>Actinomycetes</taxon>
        <taxon>Micrococcales</taxon>
        <taxon>Dermatophilaceae</taxon>
        <taxon>Mobilicoccus</taxon>
    </lineage>
</organism>
<dbReference type="STRING" id="1089455.MOPEL_021_00210"/>
<protein>
    <submittedName>
        <fullName evidence="1">Uncharacterized protein</fullName>
    </submittedName>
</protein>
<dbReference type="Proteomes" id="UP000004367">
    <property type="component" value="Unassembled WGS sequence"/>
</dbReference>
<dbReference type="EMBL" id="BAFE01000020">
    <property type="protein sequence ID" value="GAB47585.1"/>
    <property type="molecule type" value="Genomic_DNA"/>
</dbReference>
<gene>
    <name evidence="1" type="ORF">MOPEL_021_00210</name>
</gene>
<name>H5UPC7_9MICO</name>
<reference evidence="1 2" key="1">
    <citation type="submission" date="2012-02" db="EMBL/GenBank/DDBJ databases">
        <title>Whole genome shotgun sequence of Mobilicoccus pelagius NBRC 104925.</title>
        <authorList>
            <person name="Yoshida Y."/>
            <person name="Hosoyama A."/>
            <person name="Tsuchikane K."/>
            <person name="Katsumata H."/>
            <person name="Yamazaki S."/>
            <person name="Fujita N."/>
        </authorList>
    </citation>
    <scope>NUCLEOTIDE SEQUENCE [LARGE SCALE GENOMIC DNA]</scope>
    <source>
        <strain evidence="1 2">NBRC 104925</strain>
    </source>
</reference>
<proteinExistence type="predicted"/>
<evidence type="ECO:0000313" key="1">
    <source>
        <dbReference type="EMBL" id="GAB47585.1"/>
    </source>
</evidence>